<accession>A0ABS6K116</accession>
<reference evidence="1 2" key="1">
    <citation type="submission" date="2021-06" db="EMBL/GenBank/DDBJ databases">
        <title>Bacillus sp. RD4P76, an endophyte from a halophyte.</title>
        <authorList>
            <person name="Sun J.-Q."/>
        </authorList>
    </citation>
    <scope>NUCLEOTIDE SEQUENCE [LARGE SCALE GENOMIC DNA]</scope>
    <source>
        <strain evidence="1 2">JCM 17098</strain>
    </source>
</reference>
<name>A0ABS6K116_9BACI</name>
<comment type="caution">
    <text evidence="1">The sequence shown here is derived from an EMBL/GenBank/DDBJ whole genome shotgun (WGS) entry which is preliminary data.</text>
</comment>
<dbReference type="RefSeq" id="WP_176371486.1">
    <property type="nucleotide sequence ID" value="NZ_JAHQCR010000070.1"/>
</dbReference>
<evidence type="ECO:0000313" key="1">
    <source>
        <dbReference type="EMBL" id="MBU9723147.1"/>
    </source>
</evidence>
<dbReference type="Proteomes" id="UP000790580">
    <property type="component" value="Unassembled WGS sequence"/>
</dbReference>
<keyword evidence="2" id="KW-1185">Reference proteome</keyword>
<proteinExistence type="predicted"/>
<dbReference type="EMBL" id="JAHQCR010000070">
    <property type="protein sequence ID" value="MBU9723147.1"/>
    <property type="molecule type" value="Genomic_DNA"/>
</dbReference>
<organism evidence="1 2">
    <name type="scientific">Evansella alkalicola</name>
    <dbReference type="NCBI Taxonomy" id="745819"/>
    <lineage>
        <taxon>Bacteria</taxon>
        <taxon>Bacillati</taxon>
        <taxon>Bacillota</taxon>
        <taxon>Bacilli</taxon>
        <taxon>Bacillales</taxon>
        <taxon>Bacillaceae</taxon>
        <taxon>Evansella</taxon>
    </lineage>
</organism>
<evidence type="ECO:0000313" key="2">
    <source>
        <dbReference type="Proteomes" id="UP000790580"/>
    </source>
</evidence>
<gene>
    <name evidence="1" type="ORF">KS407_17140</name>
</gene>
<protein>
    <submittedName>
        <fullName evidence="1">Uncharacterized protein</fullName>
    </submittedName>
</protein>
<sequence>MNDKTTCESTIICPILVVATMASKLKGKVLEKLNSSASVKDTVLFSKEKLFLKGI</sequence>